<evidence type="ECO:0000256" key="4">
    <source>
        <dbReference type="ARBA" id="ARBA00023242"/>
    </source>
</evidence>
<dbReference type="SUPFAM" id="SSF47459">
    <property type="entry name" value="HLH, helix-loop-helix DNA-binding domain"/>
    <property type="match status" value="1"/>
</dbReference>
<dbReference type="PANTHER" id="PTHR31945">
    <property type="entry name" value="TRANSCRIPTION FACTOR SCREAM2-RELATED"/>
    <property type="match status" value="1"/>
</dbReference>
<evidence type="ECO:0000256" key="2">
    <source>
        <dbReference type="ARBA" id="ARBA00023015"/>
    </source>
</evidence>
<comment type="subcellular location">
    <subcellularLocation>
        <location evidence="1">Nucleus</location>
    </subcellularLocation>
</comment>
<dbReference type="InterPro" id="IPR011598">
    <property type="entry name" value="bHLH_dom"/>
</dbReference>
<keyword evidence="2" id="KW-0805">Transcription regulation</keyword>
<keyword evidence="7" id="KW-1185">Reference proteome</keyword>
<dbReference type="PROSITE" id="PS50888">
    <property type="entry name" value="BHLH"/>
    <property type="match status" value="1"/>
</dbReference>
<keyword evidence="4" id="KW-0539">Nucleus</keyword>
<accession>A0A8T2TBB3</accession>
<dbReference type="SMART" id="SM00353">
    <property type="entry name" value="HLH"/>
    <property type="match status" value="1"/>
</dbReference>
<dbReference type="Pfam" id="PF22754">
    <property type="entry name" value="bHLH-TF_ACT-like_plant"/>
    <property type="match status" value="1"/>
</dbReference>
<organism evidence="6 7">
    <name type="scientific">Ceratopteris richardii</name>
    <name type="common">Triangle waterfern</name>
    <dbReference type="NCBI Taxonomy" id="49495"/>
    <lineage>
        <taxon>Eukaryota</taxon>
        <taxon>Viridiplantae</taxon>
        <taxon>Streptophyta</taxon>
        <taxon>Embryophyta</taxon>
        <taxon>Tracheophyta</taxon>
        <taxon>Polypodiopsida</taxon>
        <taxon>Polypodiidae</taxon>
        <taxon>Polypodiales</taxon>
        <taxon>Pteridineae</taxon>
        <taxon>Pteridaceae</taxon>
        <taxon>Parkerioideae</taxon>
        <taxon>Ceratopteris</taxon>
    </lineage>
</organism>
<evidence type="ECO:0000256" key="1">
    <source>
        <dbReference type="ARBA" id="ARBA00004123"/>
    </source>
</evidence>
<evidence type="ECO:0000259" key="5">
    <source>
        <dbReference type="PROSITE" id="PS50888"/>
    </source>
</evidence>
<comment type="caution">
    <text evidence="6">The sequence shown here is derived from an EMBL/GenBank/DDBJ whole genome shotgun (WGS) entry which is preliminary data.</text>
</comment>
<dbReference type="GO" id="GO:0005634">
    <property type="term" value="C:nucleus"/>
    <property type="evidence" value="ECO:0007669"/>
    <property type="project" value="UniProtKB-SubCell"/>
</dbReference>
<dbReference type="InterPro" id="IPR054502">
    <property type="entry name" value="bHLH-TF_ACT-like_plant"/>
</dbReference>
<sequence length="475" mass="54141">MQNLTGCGTGNLEDRYKDTTYRDGACASQEWLLETIDNFLNPFMVLNRDMELGSPPCTDTSSHMNNNVENFVFSYQDQWHELPCPDGLHVRQNRSSHNNETFSPFPTILESQISEEEVRPCTTLHADENLSPIEDEFMLKIMDDLEHASQRAVKRRFGPAHHDFRIGATHETSHSEGRKIHGKKANVRKEVGIAVACSSITARNIPKYCVWKRSMNGVQCSTPADTPHRRMTEHSHYRYYSSSGRDTYDNRLKKGRNCVNLEDDLPEIDENGMDEKRKCRSKHGGNMPGITGKSLVAERQRRQKLNEKLYSLRSLVPYISKMDKASIVADAIHYLKDLKKRIHEVEECIAHLEACKDQVANGLSSSLKRQRVCNKHINKPISISHHIHKLDVKQVDRGLFQLEIHCKKSPDTLVQLVRALEALDLHIKNAITTSIGGKVLNTVMVQVDGENLCTKQLKDKTLDSITRFGFLLEDE</sequence>
<dbReference type="Proteomes" id="UP000825935">
    <property type="component" value="Chromosome 13"/>
</dbReference>
<dbReference type="CDD" id="cd04873">
    <property type="entry name" value="ACT_UUR-ACR-like"/>
    <property type="match status" value="1"/>
</dbReference>
<protein>
    <recommendedName>
        <fullName evidence="5">BHLH domain-containing protein</fullName>
    </recommendedName>
</protein>
<evidence type="ECO:0000256" key="3">
    <source>
        <dbReference type="ARBA" id="ARBA00023163"/>
    </source>
</evidence>
<dbReference type="InterPro" id="IPR051358">
    <property type="entry name" value="TF_AMS/ICE1/BHLH6-like"/>
</dbReference>
<dbReference type="Pfam" id="PF00010">
    <property type="entry name" value="HLH"/>
    <property type="match status" value="1"/>
</dbReference>
<keyword evidence="3" id="KW-0804">Transcription</keyword>
<dbReference type="GO" id="GO:0046983">
    <property type="term" value="F:protein dimerization activity"/>
    <property type="evidence" value="ECO:0007669"/>
    <property type="project" value="InterPro"/>
</dbReference>
<feature type="domain" description="BHLH" evidence="5">
    <location>
        <begin position="289"/>
        <end position="338"/>
    </location>
</feature>
<dbReference type="AlphaFoldDB" id="A0A8T2TBB3"/>
<reference evidence="6" key="1">
    <citation type="submission" date="2021-08" db="EMBL/GenBank/DDBJ databases">
        <title>WGS assembly of Ceratopteris richardii.</title>
        <authorList>
            <person name="Marchant D.B."/>
            <person name="Chen G."/>
            <person name="Jenkins J."/>
            <person name="Shu S."/>
            <person name="Leebens-Mack J."/>
            <person name="Grimwood J."/>
            <person name="Schmutz J."/>
            <person name="Soltis P."/>
            <person name="Soltis D."/>
            <person name="Chen Z.-H."/>
        </authorList>
    </citation>
    <scope>NUCLEOTIDE SEQUENCE</scope>
    <source>
        <strain evidence="6">Whitten #5841</strain>
        <tissue evidence="6">Leaf</tissue>
    </source>
</reference>
<dbReference type="Gene3D" id="4.10.280.10">
    <property type="entry name" value="Helix-loop-helix DNA-binding domain"/>
    <property type="match status" value="1"/>
</dbReference>
<dbReference type="EMBL" id="CM035418">
    <property type="protein sequence ID" value="KAH7420522.1"/>
    <property type="molecule type" value="Genomic_DNA"/>
</dbReference>
<name>A0A8T2TBB3_CERRI</name>
<dbReference type="GO" id="GO:0043565">
    <property type="term" value="F:sequence-specific DNA binding"/>
    <property type="evidence" value="ECO:0007669"/>
    <property type="project" value="TreeGrafter"/>
</dbReference>
<dbReference type="PANTHER" id="PTHR31945:SF11">
    <property type="entry name" value="TRANSCRIPTION FACTOR ABORTED MICROSPORES"/>
    <property type="match status" value="1"/>
</dbReference>
<dbReference type="InterPro" id="IPR036638">
    <property type="entry name" value="HLH_DNA-bd_sf"/>
</dbReference>
<evidence type="ECO:0000313" key="7">
    <source>
        <dbReference type="Proteomes" id="UP000825935"/>
    </source>
</evidence>
<dbReference type="EMBL" id="CM035418">
    <property type="protein sequence ID" value="KAH7420521.1"/>
    <property type="molecule type" value="Genomic_DNA"/>
</dbReference>
<proteinExistence type="predicted"/>
<dbReference type="OrthoDB" id="690068at2759"/>
<evidence type="ECO:0000313" key="6">
    <source>
        <dbReference type="EMBL" id="KAH7420521.1"/>
    </source>
</evidence>
<gene>
    <name evidence="6" type="ORF">KP509_13G011000</name>
</gene>
<dbReference type="GO" id="GO:0003700">
    <property type="term" value="F:DNA-binding transcription factor activity"/>
    <property type="evidence" value="ECO:0007669"/>
    <property type="project" value="TreeGrafter"/>
</dbReference>